<accession>A0AAN7VNF0</accession>
<reference evidence="1 2" key="1">
    <citation type="journal article" date="2024" name="Insects">
        <title>An Improved Chromosome-Level Genome Assembly of the Firefly Pyrocoelia pectoralis.</title>
        <authorList>
            <person name="Fu X."/>
            <person name="Meyer-Rochow V.B."/>
            <person name="Ballantyne L."/>
            <person name="Zhu X."/>
        </authorList>
    </citation>
    <scope>NUCLEOTIDE SEQUENCE [LARGE SCALE GENOMIC DNA]</scope>
    <source>
        <strain evidence="1">XCY_ONT2</strain>
    </source>
</reference>
<comment type="caution">
    <text evidence="1">The sequence shown here is derived from an EMBL/GenBank/DDBJ whole genome shotgun (WGS) entry which is preliminary data.</text>
</comment>
<dbReference type="Gene3D" id="1.20.5.190">
    <property type="match status" value="1"/>
</dbReference>
<dbReference type="AlphaFoldDB" id="A0AAN7VNF0"/>
<keyword evidence="2" id="KW-1185">Reference proteome</keyword>
<protein>
    <submittedName>
        <fullName evidence="1">Uncharacterized protein</fullName>
    </submittedName>
</protein>
<dbReference type="InterPro" id="IPR052267">
    <property type="entry name" value="N-DRC_Component"/>
</dbReference>
<dbReference type="PROSITE" id="PS50096">
    <property type="entry name" value="IQ"/>
    <property type="match status" value="1"/>
</dbReference>
<dbReference type="Proteomes" id="UP001329430">
    <property type="component" value="Chromosome 2"/>
</dbReference>
<proteinExistence type="predicted"/>
<dbReference type="PANTHER" id="PTHR14690:SF9">
    <property type="entry name" value="GH08353P"/>
    <property type="match status" value="1"/>
</dbReference>
<sequence>MSDESYNTWWIVTKKQLRDLRIKDAILEKSFTSPIKDRNTAKTLIGGLFTRYSLIAQRRLTIRKLVDASIKRLNELKETLVQLDFSEYFYVDGNLIESKLIPHSVEAVDPMLMCERPLHTEDLWTAIKNGETIYVPPTPPPEEVIDANTQTLDGEGEEEEGRKSKKKVHMSEIKFRPPVIILHARTIAEIERQRIVTEACNLVQNHERARQSRIYYEDLDVQRKIRFKIAMRIYKPDATIEQRTNAAISIQKNWRGYLARRI</sequence>
<dbReference type="PANTHER" id="PTHR14690">
    <property type="entry name" value="IQ MOTIF CONTAINING WITH AAA DOMAIN 1"/>
    <property type="match status" value="1"/>
</dbReference>
<dbReference type="Pfam" id="PF00612">
    <property type="entry name" value="IQ"/>
    <property type="match status" value="1"/>
</dbReference>
<dbReference type="EMBL" id="JAVRBK010000002">
    <property type="protein sequence ID" value="KAK5647339.1"/>
    <property type="molecule type" value="Genomic_DNA"/>
</dbReference>
<gene>
    <name evidence="1" type="ORF">RI129_002231</name>
</gene>
<organism evidence="1 2">
    <name type="scientific">Pyrocoelia pectoralis</name>
    <dbReference type="NCBI Taxonomy" id="417401"/>
    <lineage>
        <taxon>Eukaryota</taxon>
        <taxon>Metazoa</taxon>
        <taxon>Ecdysozoa</taxon>
        <taxon>Arthropoda</taxon>
        <taxon>Hexapoda</taxon>
        <taxon>Insecta</taxon>
        <taxon>Pterygota</taxon>
        <taxon>Neoptera</taxon>
        <taxon>Endopterygota</taxon>
        <taxon>Coleoptera</taxon>
        <taxon>Polyphaga</taxon>
        <taxon>Elateriformia</taxon>
        <taxon>Elateroidea</taxon>
        <taxon>Lampyridae</taxon>
        <taxon>Lampyrinae</taxon>
        <taxon>Pyrocoelia</taxon>
    </lineage>
</organism>
<evidence type="ECO:0000313" key="2">
    <source>
        <dbReference type="Proteomes" id="UP001329430"/>
    </source>
</evidence>
<evidence type="ECO:0000313" key="1">
    <source>
        <dbReference type="EMBL" id="KAK5647339.1"/>
    </source>
</evidence>
<name>A0AAN7VNF0_9COLE</name>
<dbReference type="InterPro" id="IPR000048">
    <property type="entry name" value="IQ_motif_EF-hand-BS"/>
</dbReference>